<feature type="region of interest" description="Disordered" evidence="1">
    <location>
        <begin position="262"/>
        <end position="293"/>
    </location>
</feature>
<dbReference type="AlphaFoldDB" id="A0AA85KHR7"/>
<evidence type="ECO:0000256" key="2">
    <source>
        <dbReference type="SAM" id="Phobius"/>
    </source>
</evidence>
<dbReference type="Proteomes" id="UP000050795">
    <property type="component" value="Unassembled WGS sequence"/>
</dbReference>
<dbReference type="InterPro" id="IPR000742">
    <property type="entry name" value="EGF"/>
</dbReference>
<reference evidence="4" key="1">
    <citation type="submission" date="2022-06" db="EMBL/GenBank/DDBJ databases">
        <authorList>
            <person name="Berger JAMES D."/>
            <person name="Berger JAMES D."/>
        </authorList>
    </citation>
    <scope>NUCLEOTIDE SEQUENCE [LARGE SCALE GENOMIC DNA]</scope>
</reference>
<feature type="compositionally biased region" description="Acidic residues" evidence="1">
    <location>
        <begin position="267"/>
        <end position="276"/>
    </location>
</feature>
<evidence type="ECO:0000313" key="5">
    <source>
        <dbReference type="WBParaSite" id="TREG1_88690.1"/>
    </source>
</evidence>
<organism evidence="4 5">
    <name type="scientific">Trichobilharzia regenti</name>
    <name type="common">Nasal bird schistosome</name>
    <dbReference type="NCBI Taxonomy" id="157069"/>
    <lineage>
        <taxon>Eukaryota</taxon>
        <taxon>Metazoa</taxon>
        <taxon>Spiralia</taxon>
        <taxon>Lophotrochozoa</taxon>
        <taxon>Platyhelminthes</taxon>
        <taxon>Trematoda</taxon>
        <taxon>Digenea</taxon>
        <taxon>Strigeidida</taxon>
        <taxon>Schistosomatoidea</taxon>
        <taxon>Schistosomatidae</taxon>
        <taxon>Trichobilharzia</taxon>
    </lineage>
</organism>
<reference evidence="5" key="2">
    <citation type="submission" date="2023-11" db="UniProtKB">
        <authorList>
            <consortium name="WormBaseParasite"/>
        </authorList>
    </citation>
    <scope>IDENTIFICATION</scope>
</reference>
<evidence type="ECO:0000256" key="1">
    <source>
        <dbReference type="SAM" id="MobiDB-lite"/>
    </source>
</evidence>
<keyword evidence="4" id="KW-1185">Reference proteome</keyword>
<keyword evidence="2" id="KW-1133">Transmembrane helix</keyword>
<dbReference type="WBParaSite" id="TREG1_88690.1">
    <property type="protein sequence ID" value="TREG1_88690.1"/>
    <property type="gene ID" value="TREG1_88690"/>
</dbReference>
<accession>A0AA85KHR7</accession>
<dbReference type="PROSITE" id="PS00022">
    <property type="entry name" value="EGF_1"/>
    <property type="match status" value="1"/>
</dbReference>
<evidence type="ECO:0000259" key="3">
    <source>
        <dbReference type="PROSITE" id="PS00022"/>
    </source>
</evidence>
<name>A0AA85KHR7_TRIRE</name>
<feature type="region of interest" description="Disordered" evidence="1">
    <location>
        <begin position="222"/>
        <end position="244"/>
    </location>
</feature>
<feature type="compositionally biased region" description="Polar residues" evidence="1">
    <location>
        <begin position="231"/>
        <end position="244"/>
    </location>
</feature>
<protein>
    <recommendedName>
        <fullName evidence="3">EGF-like domain-containing protein</fullName>
    </recommendedName>
</protein>
<keyword evidence="2" id="KW-0472">Membrane</keyword>
<keyword evidence="2" id="KW-0812">Transmembrane</keyword>
<evidence type="ECO:0000313" key="4">
    <source>
        <dbReference type="Proteomes" id="UP000050795"/>
    </source>
</evidence>
<feature type="transmembrane region" description="Helical" evidence="2">
    <location>
        <begin position="43"/>
        <end position="67"/>
    </location>
</feature>
<sequence>MDPLLKDFKCICGAFYAGDLCEKFNASIFICAKLGLCNPLGPYLFGFSVFASIGILVVVAQGCLLMFRKLLHCKGCRMEVIEGTGKRKRRQRNNTCFVTQTGSQGDNLTTTQDLCKNIIGKRISNSGRRIHLTDSEKAGCVKKMKPKRKCLLCSQLEAPLSYKDTGNDIGNVKLSSVNTDPCLPDLQVSKNNAEIKQNMSHHQTEPVSRANYSKNLIKPNLVIHSGKGKSKSTNPYSNDSSVSSDDLKTISKLEKFKWNKLNKNEGYDDDDDDGDDNQNATGDNINSSSAKGADNITQTNLKARNILNTSIQNNSISQCLASCSNKPPESKIFRKHVCIFHDCKSDSSCFRNFVKIGRKKLCPRQRCYTHKSIMKAINYPVFHTNTSSYSPGSLTVATKSTTTKTTTSLVYNNGMTQTILQPLNIQQNFIHCENHIKTPSPCFISQSCCKDNNEKDDSSDCMEYENSCNHHQTFYLA</sequence>
<feature type="domain" description="EGF-like" evidence="3">
    <location>
        <begin position="10"/>
        <end position="21"/>
    </location>
</feature>
<feature type="compositionally biased region" description="Polar residues" evidence="1">
    <location>
        <begin position="277"/>
        <end position="293"/>
    </location>
</feature>
<proteinExistence type="predicted"/>